<accession>A0A0M0J6Z5</accession>
<gene>
    <name evidence="1" type="ORF">Ctob_002267</name>
</gene>
<keyword evidence="2" id="KW-1185">Reference proteome</keyword>
<protein>
    <submittedName>
        <fullName evidence="1">Uncharacterized protein</fullName>
    </submittedName>
</protein>
<reference evidence="2" key="1">
    <citation type="journal article" date="2015" name="PLoS Genet.">
        <title>Genome Sequence and Transcriptome Analyses of Chrysochromulina tobin: Metabolic Tools for Enhanced Algal Fitness in the Prominent Order Prymnesiales (Haptophyceae).</title>
        <authorList>
            <person name="Hovde B.T."/>
            <person name="Deodato C.R."/>
            <person name="Hunsperger H.M."/>
            <person name="Ryken S.A."/>
            <person name="Yost W."/>
            <person name="Jha R.K."/>
            <person name="Patterson J."/>
            <person name="Monnat R.J. Jr."/>
            <person name="Barlow S.B."/>
            <person name="Starkenburg S.R."/>
            <person name="Cattolico R.A."/>
        </authorList>
    </citation>
    <scope>NUCLEOTIDE SEQUENCE</scope>
    <source>
        <strain evidence="2">CCMP291</strain>
    </source>
</reference>
<organism evidence="1 2">
    <name type="scientific">Chrysochromulina tobinii</name>
    <dbReference type="NCBI Taxonomy" id="1460289"/>
    <lineage>
        <taxon>Eukaryota</taxon>
        <taxon>Haptista</taxon>
        <taxon>Haptophyta</taxon>
        <taxon>Prymnesiophyceae</taxon>
        <taxon>Prymnesiales</taxon>
        <taxon>Chrysochromulinaceae</taxon>
        <taxon>Chrysochromulina</taxon>
    </lineage>
</organism>
<dbReference type="AlphaFoldDB" id="A0A0M0J6Z5"/>
<evidence type="ECO:0000313" key="1">
    <source>
        <dbReference type="EMBL" id="KOO22379.1"/>
    </source>
</evidence>
<evidence type="ECO:0000313" key="2">
    <source>
        <dbReference type="Proteomes" id="UP000037460"/>
    </source>
</evidence>
<proteinExistence type="predicted"/>
<name>A0A0M0J6Z5_9EUKA</name>
<sequence>MALAHPLPACNPNGCAALTVLDEDGAATVEYAGVTFKVSDPAAFMASPEAALPISTKLSMYASYAYLTGDVAPAVVCSCA</sequence>
<dbReference type="Proteomes" id="UP000037460">
    <property type="component" value="Unassembled WGS sequence"/>
</dbReference>
<comment type="caution">
    <text evidence="1">The sequence shown here is derived from an EMBL/GenBank/DDBJ whole genome shotgun (WGS) entry which is preliminary data.</text>
</comment>
<dbReference type="EMBL" id="JWZX01003283">
    <property type="protein sequence ID" value="KOO22379.1"/>
    <property type="molecule type" value="Genomic_DNA"/>
</dbReference>